<name>A0A4Z1FKH5_9HELO</name>
<dbReference type="AlphaFoldDB" id="A0A4Z1FKH5"/>
<dbReference type="Proteomes" id="UP000297910">
    <property type="component" value="Unassembled WGS sequence"/>
</dbReference>
<protein>
    <submittedName>
        <fullName evidence="2">Uncharacterized protein</fullName>
    </submittedName>
</protein>
<evidence type="ECO:0000313" key="3">
    <source>
        <dbReference type="Proteomes" id="UP000297910"/>
    </source>
</evidence>
<dbReference type="EMBL" id="PQXI01000129">
    <property type="protein sequence ID" value="TGO23549.1"/>
    <property type="molecule type" value="Genomic_DNA"/>
</dbReference>
<gene>
    <name evidence="2" type="ORF">BPAE_0129g00330</name>
</gene>
<evidence type="ECO:0000256" key="1">
    <source>
        <dbReference type="SAM" id="MobiDB-lite"/>
    </source>
</evidence>
<feature type="compositionally biased region" description="Polar residues" evidence="1">
    <location>
        <begin position="1"/>
        <end position="21"/>
    </location>
</feature>
<evidence type="ECO:0000313" key="2">
    <source>
        <dbReference type="EMBL" id="TGO23549.1"/>
    </source>
</evidence>
<organism evidence="2 3">
    <name type="scientific">Botrytis paeoniae</name>
    <dbReference type="NCBI Taxonomy" id="278948"/>
    <lineage>
        <taxon>Eukaryota</taxon>
        <taxon>Fungi</taxon>
        <taxon>Dikarya</taxon>
        <taxon>Ascomycota</taxon>
        <taxon>Pezizomycotina</taxon>
        <taxon>Leotiomycetes</taxon>
        <taxon>Helotiales</taxon>
        <taxon>Sclerotiniaceae</taxon>
        <taxon>Botrytis</taxon>
    </lineage>
</organism>
<feature type="region of interest" description="Disordered" evidence="1">
    <location>
        <begin position="1"/>
        <end position="29"/>
    </location>
</feature>
<sequence>MQIENTGGNSAPVMSQPNTAPLQKEKALDSAAPAMRSSTAALFKKRKAVKPSTATTSMSTLAMRPSAAAFFQMHKTTGSTSITAPKHKYKPKPLVDLNTLTQHPSITIIDNKEISIFIELCAFTENKPTDMLALRAILHEYKSIKKLAIKIHAPWPHTEPKEWYKNRVSCTKKLFAIIDTFDLYKLKVTMPIDGCNFPQMKLAAAIHGLKFKKWQLYYQVYDEATKSEGDPIKIFRGSEYDSRLRGVWKKEFLAQA</sequence>
<reference evidence="2 3" key="1">
    <citation type="submission" date="2017-12" db="EMBL/GenBank/DDBJ databases">
        <title>Comparative genomics of Botrytis spp.</title>
        <authorList>
            <person name="Valero-Jimenez C.A."/>
            <person name="Tapia P."/>
            <person name="Veloso J."/>
            <person name="Silva-Moreno E."/>
            <person name="Staats M."/>
            <person name="Valdes J.H."/>
            <person name="Van Kan J.A.L."/>
        </authorList>
    </citation>
    <scope>NUCLEOTIDE SEQUENCE [LARGE SCALE GENOMIC DNA]</scope>
    <source>
        <strain evidence="2 3">Bp0003</strain>
    </source>
</reference>
<proteinExistence type="predicted"/>
<comment type="caution">
    <text evidence="2">The sequence shown here is derived from an EMBL/GenBank/DDBJ whole genome shotgun (WGS) entry which is preliminary data.</text>
</comment>
<accession>A0A4Z1FKH5</accession>
<keyword evidence="3" id="KW-1185">Reference proteome</keyword>